<organism evidence="1 2">
    <name type="scientific">Fulvivirga imtechensis AK7</name>
    <dbReference type="NCBI Taxonomy" id="1237149"/>
    <lineage>
        <taxon>Bacteria</taxon>
        <taxon>Pseudomonadati</taxon>
        <taxon>Bacteroidota</taxon>
        <taxon>Cytophagia</taxon>
        <taxon>Cytophagales</taxon>
        <taxon>Fulvivirgaceae</taxon>
        <taxon>Fulvivirga</taxon>
    </lineage>
</organism>
<dbReference type="AlphaFoldDB" id="L8JKQ5"/>
<evidence type="ECO:0008006" key="3">
    <source>
        <dbReference type="Google" id="ProtNLM"/>
    </source>
</evidence>
<sequence length="85" mass="9701">MEIAVFDTYVKKREGGLMHFDILVPMQTELESVLLFGKKYLREKGQEGQPITSSECKFCHIEKASPEVEHEVNANGFHIIEMQGC</sequence>
<dbReference type="Proteomes" id="UP000011135">
    <property type="component" value="Unassembled WGS sequence"/>
</dbReference>
<evidence type="ECO:0000313" key="2">
    <source>
        <dbReference type="Proteomes" id="UP000011135"/>
    </source>
</evidence>
<dbReference type="InterPro" id="IPR023122">
    <property type="entry name" value="NE1680-like_sf"/>
</dbReference>
<proteinExistence type="predicted"/>
<name>L8JKQ5_9BACT</name>
<dbReference type="OrthoDB" id="9795699at2"/>
<dbReference type="Pfam" id="PF09630">
    <property type="entry name" value="DUF2024"/>
    <property type="match status" value="1"/>
</dbReference>
<keyword evidence="2" id="KW-1185">Reference proteome</keyword>
<evidence type="ECO:0000313" key="1">
    <source>
        <dbReference type="EMBL" id="ELR68012.1"/>
    </source>
</evidence>
<dbReference type="RefSeq" id="WP_009583795.1">
    <property type="nucleotide sequence ID" value="NZ_AMZN01000177.1"/>
</dbReference>
<protein>
    <recommendedName>
        <fullName evidence="3">DUF2024 domain-containing protein</fullName>
    </recommendedName>
</protein>
<dbReference type="InterPro" id="IPR018592">
    <property type="entry name" value="DUF2024"/>
</dbReference>
<accession>L8JKQ5</accession>
<reference evidence="1 2" key="1">
    <citation type="submission" date="2012-12" db="EMBL/GenBank/DDBJ databases">
        <title>Genome assembly of Fulvivirga imtechensis AK7.</title>
        <authorList>
            <person name="Nupur N."/>
            <person name="Khatri I."/>
            <person name="Kumar R."/>
            <person name="Subramanian S."/>
            <person name="Pinnaka A."/>
        </authorList>
    </citation>
    <scope>NUCLEOTIDE SEQUENCE [LARGE SCALE GENOMIC DNA]</scope>
    <source>
        <strain evidence="1 2">AK7</strain>
    </source>
</reference>
<dbReference type="STRING" id="1237149.C900_01275"/>
<comment type="caution">
    <text evidence="1">The sequence shown here is derived from an EMBL/GenBank/DDBJ whole genome shotgun (WGS) entry which is preliminary data.</text>
</comment>
<dbReference type="eggNOG" id="ENOG503320J">
    <property type="taxonomic scope" value="Bacteria"/>
</dbReference>
<dbReference type="EMBL" id="AMZN01000177">
    <property type="protein sequence ID" value="ELR68012.1"/>
    <property type="molecule type" value="Genomic_DNA"/>
</dbReference>
<gene>
    <name evidence="1" type="ORF">C900_01275</name>
</gene>
<dbReference type="SUPFAM" id="SSF160766">
    <property type="entry name" value="NE1680-like"/>
    <property type="match status" value="1"/>
</dbReference>
<dbReference type="Gene3D" id="3.10.510.10">
    <property type="entry name" value="NE1680-like"/>
    <property type="match status" value="1"/>
</dbReference>